<accession>A0A9X3REQ0</accession>
<organism evidence="7 8">
    <name type="scientific">Paenisporosarcina quisquiliarum</name>
    <dbReference type="NCBI Taxonomy" id="365346"/>
    <lineage>
        <taxon>Bacteria</taxon>
        <taxon>Bacillati</taxon>
        <taxon>Bacillota</taxon>
        <taxon>Bacilli</taxon>
        <taxon>Bacillales</taxon>
        <taxon>Caryophanaceae</taxon>
        <taxon>Paenisporosarcina</taxon>
    </lineage>
</organism>
<evidence type="ECO:0000256" key="4">
    <source>
        <dbReference type="ARBA" id="ARBA00022842"/>
    </source>
</evidence>
<dbReference type="RefSeq" id="WP_269926726.1">
    <property type="nucleotide sequence ID" value="NZ_JAMKBJ010000008.1"/>
</dbReference>
<dbReference type="PANTHER" id="PTHR11603">
    <property type="entry name" value="AAA FAMILY ATPASE"/>
    <property type="match status" value="1"/>
</dbReference>
<dbReference type="InterPro" id="IPR029060">
    <property type="entry name" value="PIN-like_dom_sf"/>
</dbReference>
<dbReference type="EMBL" id="JAMKBJ010000008">
    <property type="protein sequence ID" value="MCZ8537633.1"/>
    <property type="molecule type" value="Genomic_DNA"/>
</dbReference>
<feature type="transmembrane region" description="Helical" evidence="5">
    <location>
        <begin position="81"/>
        <end position="102"/>
    </location>
</feature>
<feature type="domain" description="TRAM" evidence="6">
    <location>
        <begin position="294"/>
        <end position="355"/>
    </location>
</feature>
<comment type="caution">
    <text evidence="7">The sequence shown here is derived from an EMBL/GenBank/DDBJ whole genome shotgun (WGS) entry which is preliminary data.</text>
</comment>
<evidence type="ECO:0000256" key="1">
    <source>
        <dbReference type="ARBA" id="ARBA00001946"/>
    </source>
</evidence>
<keyword evidence="5" id="KW-0812">Transmembrane</keyword>
<keyword evidence="4" id="KW-0460">Magnesium</keyword>
<dbReference type="CDD" id="cd09877">
    <property type="entry name" value="PIN_YacL-like"/>
    <property type="match status" value="1"/>
</dbReference>
<comment type="cofactor">
    <cofactor evidence="1">
        <name>Mg(2+)</name>
        <dbReference type="ChEBI" id="CHEBI:18420"/>
    </cofactor>
</comment>
<evidence type="ECO:0000313" key="7">
    <source>
        <dbReference type="EMBL" id="MCZ8537633.1"/>
    </source>
</evidence>
<evidence type="ECO:0000259" key="6">
    <source>
        <dbReference type="PROSITE" id="PS50926"/>
    </source>
</evidence>
<keyword evidence="8" id="KW-1185">Reference proteome</keyword>
<dbReference type="SMART" id="SM00670">
    <property type="entry name" value="PINc"/>
    <property type="match status" value="1"/>
</dbReference>
<feature type="transmembrane region" description="Helical" evidence="5">
    <location>
        <begin position="5"/>
        <end position="26"/>
    </location>
</feature>
<sequence length="359" mass="39730">MLKWIIRITFILIGGTLGLLLLPQLYDLIHLSSNPWLNNPYVSVLIGAILLYVLALLLTDYLIEFLSWMEDRLLKAPIGDLLFGTLGLIVGLSVAFLLNFAVDSIQLPVINAVLPVLLTITLGYLGFQVGFKKRDEIVQMFTANKAVVQKKKFDENNPQALQQASYKLLDTSVIIDGRIADISTTGFLEGVLVVPQFVLTELQHIADSSDTLKRTRGRRGLDILKRLQSERASAVLITEEDFDDVAEVDLKLMRLAKKMDGMVVTNDFNLNKVCELHQVPVLNINDLANAVKPVVIPGEEMHIVVIKDGKEQNQGVAYLDDGTMIVVEDGKSYIGQAINVVVTSVLQTSAGRMIFAKTK</sequence>
<dbReference type="Proteomes" id="UP001152173">
    <property type="component" value="Unassembled WGS sequence"/>
</dbReference>
<keyword evidence="2" id="KW-0540">Nuclease</keyword>
<dbReference type="PROSITE" id="PS50926">
    <property type="entry name" value="TRAM"/>
    <property type="match status" value="1"/>
</dbReference>
<keyword evidence="3" id="KW-0378">Hydrolase</keyword>
<dbReference type="Gene3D" id="3.40.50.1010">
    <property type="entry name" value="5'-nuclease"/>
    <property type="match status" value="1"/>
</dbReference>
<feature type="transmembrane region" description="Helical" evidence="5">
    <location>
        <begin position="46"/>
        <end position="69"/>
    </location>
</feature>
<reference evidence="7" key="1">
    <citation type="submission" date="2022-05" db="EMBL/GenBank/DDBJ databases">
        <authorList>
            <person name="Colautti A."/>
            <person name="Iacumin L."/>
        </authorList>
    </citation>
    <scope>NUCLEOTIDE SEQUENCE</scope>
    <source>
        <strain evidence="7">SK 55</strain>
    </source>
</reference>
<feature type="transmembrane region" description="Helical" evidence="5">
    <location>
        <begin position="108"/>
        <end position="127"/>
    </location>
</feature>
<name>A0A9X3REQ0_9BACL</name>
<gene>
    <name evidence="7" type="ORF">M9R32_10605</name>
</gene>
<evidence type="ECO:0000313" key="8">
    <source>
        <dbReference type="Proteomes" id="UP001152173"/>
    </source>
</evidence>
<proteinExistence type="predicted"/>
<dbReference type="GO" id="GO:0004518">
    <property type="term" value="F:nuclease activity"/>
    <property type="evidence" value="ECO:0007669"/>
    <property type="project" value="UniProtKB-KW"/>
</dbReference>
<dbReference type="InterPro" id="IPR052041">
    <property type="entry name" value="Nucleic_acid_metab_PIN/TRAM"/>
</dbReference>
<dbReference type="Pfam" id="PF01850">
    <property type="entry name" value="PIN"/>
    <property type="match status" value="1"/>
</dbReference>
<dbReference type="GO" id="GO:0016787">
    <property type="term" value="F:hydrolase activity"/>
    <property type="evidence" value="ECO:0007669"/>
    <property type="project" value="UniProtKB-KW"/>
</dbReference>
<keyword evidence="5" id="KW-1133">Transmembrane helix</keyword>
<protein>
    <submittedName>
        <fullName evidence="7">PIN/TRAM domain-containing protein</fullName>
    </submittedName>
</protein>
<dbReference type="PANTHER" id="PTHR11603:SF147">
    <property type="entry name" value="MEMBRANE PROTEIN"/>
    <property type="match status" value="1"/>
</dbReference>
<evidence type="ECO:0000256" key="3">
    <source>
        <dbReference type="ARBA" id="ARBA00022801"/>
    </source>
</evidence>
<evidence type="ECO:0000256" key="5">
    <source>
        <dbReference type="SAM" id="Phobius"/>
    </source>
</evidence>
<dbReference type="InterPro" id="IPR002792">
    <property type="entry name" value="TRAM_dom"/>
</dbReference>
<dbReference type="SUPFAM" id="SSF88723">
    <property type="entry name" value="PIN domain-like"/>
    <property type="match status" value="1"/>
</dbReference>
<evidence type="ECO:0000256" key="2">
    <source>
        <dbReference type="ARBA" id="ARBA00022722"/>
    </source>
</evidence>
<dbReference type="AlphaFoldDB" id="A0A9X3REQ0"/>
<keyword evidence="5" id="KW-0472">Membrane</keyword>
<dbReference type="InterPro" id="IPR002716">
    <property type="entry name" value="PIN_dom"/>
</dbReference>